<dbReference type="EMBL" id="FLUP01000001">
    <property type="protein sequence ID" value="SBV91032.1"/>
    <property type="molecule type" value="Genomic_DNA"/>
</dbReference>
<protein>
    <submittedName>
        <fullName evidence="3">Putative Zinc resistance-associated protein</fullName>
    </submittedName>
</protein>
<dbReference type="AlphaFoldDB" id="A0A212IV32"/>
<proteinExistence type="predicted"/>
<feature type="signal peptide" evidence="2">
    <location>
        <begin position="1"/>
        <end position="21"/>
    </location>
</feature>
<dbReference type="InterPro" id="IPR025961">
    <property type="entry name" value="Metal_resist"/>
</dbReference>
<reference evidence="3" key="1">
    <citation type="submission" date="2016-04" db="EMBL/GenBank/DDBJ databases">
        <authorList>
            <person name="Evans L.H."/>
            <person name="Alamgir A."/>
            <person name="Owens N."/>
            <person name="Weber N.D."/>
            <person name="Virtaneva K."/>
            <person name="Barbian K."/>
            <person name="Babar A."/>
            <person name="Rosenke K."/>
        </authorList>
    </citation>
    <scope>NUCLEOTIDE SEQUENCE</scope>
    <source>
        <strain evidence="3">92-2</strain>
    </source>
</reference>
<dbReference type="Gene3D" id="1.20.120.1490">
    <property type="match status" value="1"/>
</dbReference>
<evidence type="ECO:0000256" key="1">
    <source>
        <dbReference type="SAM" id="MobiDB-lite"/>
    </source>
</evidence>
<feature type="region of interest" description="Disordered" evidence="1">
    <location>
        <begin position="167"/>
        <end position="192"/>
    </location>
</feature>
<evidence type="ECO:0000256" key="2">
    <source>
        <dbReference type="SAM" id="SignalP"/>
    </source>
</evidence>
<keyword evidence="2" id="KW-0732">Signal</keyword>
<accession>A0A212IV32</accession>
<name>A0A212IV32_9BACT</name>
<evidence type="ECO:0000313" key="3">
    <source>
        <dbReference type="EMBL" id="SBV91032.1"/>
    </source>
</evidence>
<organism evidence="3">
    <name type="scientific">uncultured Desulfovibrio sp</name>
    <dbReference type="NCBI Taxonomy" id="167968"/>
    <lineage>
        <taxon>Bacteria</taxon>
        <taxon>Pseudomonadati</taxon>
        <taxon>Thermodesulfobacteriota</taxon>
        <taxon>Desulfovibrionia</taxon>
        <taxon>Desulfovibrionales</taxon>
        <taxon>Desulfovibrionaceae</taxon>
        <taxon>Desulfovibrio</taxon>
        <taxon>environmental samples</taxon>
    </lineage>
</organism>
<dbReference type="Pfam" id="PF13801">
    <property type="entry name" value="Metal_resist"/>
    <property type="match status" value="1"/>
</dbReference>
<feature type="chain" id="PRO_5012826643" evidence="2">
    <location>
        <begin position="22"/>
        <end position="192"/>
    </location>
</feature>
<sequence>MKSSKIILPILLAATMVGTTAYSTTAAAMDGKMGGCGMMGGAEMGPMMPHMGMGAIPPGMVKHVKGQLKPEQVAPFDAALKDYSKKIEPTQQALFVKHEELKALQHATNPDVKAVSKTATELAQLFSKLKSEREAFEDKIAKDFGIKDLHGGMMGGMMGGGMMGGMKHDAMGQTPPAAAADQAPAGHEGHKQ</sequence>
<feature type="compositionally biased region" description="Low complexity" evidence="1">
    <location>
        <begin position="175"/>
        <end position="185"/>
    </location>
</feature>
<dbReference type="RefSeq" id="WP_227119115.1">
    <property type="nucleotide sequence ID" value="NZ_LT598928.1"/>
</dbReference>
<gene>
    <name evidence="3" type="ORF">KM92DES2_10077</name>
</gene>